<name>A0ABZ2K015_9BACT</name>
<feature type="transmembrane region" description="Helical" evidence="6">
    <location>
        <begin position="422"/>
        <end position="440"/>
    </location>
</feature>
<accession>A0ABZ2K015</accession>
<keyword evidence="5 6" id="KW-0472">Membrane</keyword>
<dbReference type="InterPro" id="IPR045035">
    <property type="entry name" value="YSL-like"/>
</dbReference>
<feature type="transmembrane region" description="Helical" evidence="6">
    <location>
        <begin position="452"/>
        <end position="479"/>
    </location>
</feature>
<feature type="transmembrane region" description="Helical" evidence="6">
    <location>
        <begin position="368"/>
        <end position="389"/>
    </location>
</feature>
<organism evidence="7 8">
    <name type="scientific">Pendulispora brunnea</name>
    <dbReference type="NCBI Taxonomy" id="2905690"/>
    <lineage>
        <taxon>Bacteria</taxon>
        <taxon>Pseudomonadati</taxon>
        <taxon>Myxococcota</taxon>
        <taxon>Myxococcia</taxon>
        <taxon>Myxococcales</taxon>
        <taxon>Sorangiineae</taxon>
        <taxon>Pendulisporaceae</taxon>
        <taxon>Pendulispora</taxon>
    </lineage>
</organism>
<feature type="transmembrane region" description="Helical" evidence="6">
    <location>
        <begin position="491"/>
        <end position="515"/>
    </location>
</feature>
<evidence type="ECO:0000256" key="5">
    <source>
        <dbReference type="ARBA" id="ARBA00023136"/>
    </source>
</evidence>
<evidence type="ECO:0000256" key="6">
    <source>
        <dbReference type="SAM" id="Phobius"/>
    </source>
</evidence>
<reference evidence="7 8" key="1">
    <citation type="submission" date="2021-12" db="EMBL/GenBank/DDBJ databases">
        <title>Discovery of the Pendulisporaceae a myxobacterial family with distinct sporulation behavior and unique specialized metabolism.</title>
        <authorList>
            <person name="Garcia R."/>
            <person name="Popoff A."/>
            <person name="Bader C.D."/>
            <person name="Loehr J."/>
            <person name="Walesch S."/>
            <person name="Walt C."/>
            <person name="Boldt J."/>
            <person name="Bunk B."/>
            <person name="Haeckl F.J.F.P.J."/>
            <person name="Gunesch A.P."/>
            <person name="Birkelbach J."/>
            <person name="Nuebel U."/>
            <person name="Pietschmann T."/>
            <person name="Bach T."/>
            <person name="Mueller R."/>
        </authorList>
    </citation>
    <scope>NUCLEOTIDE SEQUENCE [LARGE SCALE GENOMIC DNA]</scope>
    <source>
        <strain evidence="7 8">MSr12523</strain>
    </source>
</reference>
<dbReference type="RefSeq" id="WP_394841301.1">
    <property type="nucleotide sequence ID" value="NZ_CP089982.1"/>
</dbReference>
<dbReference type="EMBL" id="CP089982">
    <property type="protein sequence ID" value="WXA90683.1"/>
    <property type="molecule type" value="Genomic_DNA"/>
</dbReference>
<feature type="transmembrane region" description="Helical" evidence="6">
    <location>
        <begin position="285"/>
        <end position="304"/>
    </location>
</feature>
<feature type="transmembrane region" description="Helical" evidence="6">
    <location>
        <begin position="33"/>
        <end position="51"/>
    </location>
</feature>
<feature type="transmembrane region" description="Helical" evidence="6">
    <location>
        <begin position="58"/>
        <end position="81"/>
    </location>
</feature>
<comment type="subcellular location">
    <subcellularLocation>
        <location evidence="1">Membrane</location>
        <topology evidence="1">Multi-pass membrane protein</topology>
    </subcellularLocation>
</comment>
<dbReference type="InterPro" id="IPR004813">
    <property type="entry name" value="OPT"/>
</dbReference>
<evidence type="ECO:0000313" key="7">
    <source>
        <dbReference type="EMBL" id="WXA90683.1"/>
    </source>
</evidence>
<keyword evidence="2" id="KW-0813">Transport</keyword>
<dbReference type="Pfam" id="PF03169">
    <property type="entry name" value="OPT"/>
    <property type="match status" value="2"/>
</dbReference>
<evidence type="ECO:0000256" key="1">
    <source>
        <dbReference type="ARBA" id="ARBA00004141"/>
    </source>
</evidence>
<protein>
    <submittedName>
        <fullName evidence="7">OPT/YSL family transporter</fullName>
    </submittedName>
</protein>
<feature type="transmembrane region" description="Helical" evidence="6">
    <location>
        <begin position="254"/>
        <end position="273"/>
    </location>
</feature>
<proteinExistence type="predicted"/>
<gene>
    <name evidence="7" type="ORF">LZC95_30050</name>
</gene>
<dbReference type="Proteomes" id="UP001379533">
    <property type="component" value="Chromosome"/>
</dbReference>
<keyword evidence="4 6" id="KW-1133">Transmembrane helix</keyword>
<keyword evidence="3 6" id="KW-0812">Transmembrane</keyword>
<evidence type="ECO:0000256" key="3">
    <source>
        <dbReference type="ARBA" id="ARBA00022692"/>
    </source>
</evidence>
<dbReference type="PANTHER" id="PTHR31645:SF0">
    <property type="entry name" value="OLIGOPEPTIDE TRANSPORTER YGL114W-RELATED"/>
    <property type="match status" value="1"/>
</dbReference>
<dbReference type="PANTHER" id="PTHR31645">
    <property type="entry name" value="OLIGOPEPTIDE TRANSPORTER YGL114W-RELATED"/>
    <property type="match status" value="1"/>
</dbReference>
<evidence type="ECO:0000256" key="4">
    <source>
        <dbReference type="ARBA" id="ARBA00022989"/>
    </source>
</evidence>
<evidence type="ECO:0000256" key="2">
    <source>
        <dbReference type="ARBA" id="ARBA00022448"/>
    </source>
</evidence>
<evidence type="ECO:0000313" key="8">
    <source>
        <dbReference type="Proteomes" id="UP001379533"/>
    </source>
</evidence>
<feature type="transmembrane region" description="Helical" evidence="6">
    <location>
        <begin position="213"/>
        <end position="234"/>
    </location>
</feature>
<keyword evidence="8" id="KW-1185">Reference proteome</keyword>
<feature type="transmembrane region" description="Helical" evidence="6">
    <location>
        <begin position="183"/>
        <end position="206"/>
    </location>
</feature>
<sequence>MTMRPREFAAAAIVAAVVGVVFPYATLRLGFGPNVSIVSTLLGFVVLRATGSSGRTSLHVACTAGVAAGQTAFMGVALAAFEILRARDPGRFTLHPSAPVVFAWIGSAGALGVLAALPLRRHFIEHEKLTFAGGACAAETMLALDRRDGAQHGRRDIAALAVSFVCASGFTFLRPAALAVSPLGIGSGMLIGLRVAFSMALGGAIAHAFPAHLLPWMGAALVVAGGLTSALARVPSMLSGIASGHAGASGERLARYRMAIAAAGAALLVLCAIDGFALHLSIPMTLASVALAAPLLLVGTRVLGETNWAPVLSLATLAQAVLASIDPGNLAGTMVGGALCGAIPNGGQHMMQSFRAASIVGASARTTAVAQLVGVVIGALALSVTYPLLAAAHAGGVVSPLSEAWATSAEALARGPSSMPHAMVMAMAAAGAVGVVLALLERRFGRVMPSAPALGIGMLVPWGLASGVLAGSAAAWIAARIAPRSTSTRGAAVASGLVAGEALAACGMAAVTALLGH</sequence>
<feature type="transmembrane region" description="Helical" evidence="6">
    <location>
        <begin position="101"/>
        <end position="119"/>
    </location>
</feature>